<dbReference type="AlphaFoldDB" id="A0A0E3GVI6"/>
<proteinExistence type="predicted"/>
<evidence type="ECO:0000313" key="3">
    <source>
        <dbReference type="Proteomes" id="UP000076770"/>
    </source>
</evidence>
<feature type="region of interest" description="Disordered" evidence="1">
    <location>
        <begin position="1"/>
        <end position="42"/>
    </location>
</feature>
<protein>
    <submittedName>
        <fullName evidence="2">Uncharacterized protein</fullName>
    </submittedName>
</protein>
<evidence type="ECO:0000256" key="1">
    <source>
        <dbReference type="SAM" id="MobiDB-lite"/>
    </source>
</evidence>
<dbReference type="EMBL" id="LT549890">
    <property type="protein sequence ID" value="SAI85435.1"/>
    <property type="molecule type" value="Genomic_DNA"/>
</dbReference>
<feature type="compositionally biased region" description="Basic and acidic residues" evidence="1">
    <location>
        <begin position="17"/>
        <end position="30"/>
    </location>
</feature>
<evidence type="ECO:0000313" key="2">
    <source>
        <dbReference type="EMBL" id="SAI85435.1"/>
    </source>
</evidence>
<dbReference type="Proteomes" id="UP000076770">
    <property type="component" value="Chromosome i"/>
</dbReference>
<organism evidence="2 3">
    <name type="scientific">Saccharolobus solfataricus</name>
    <name type="common">Sulfolobus solfataricus</name>
    <dbReference type="NCBI Taxonomy" id="2287"/>
    <lineage>
        <taxon>Archaea</taxon>
        <taxon>Thermoproteota</taxon>
        <taxon>Thermoprotei</taxon>
        <taxon>Sulfolobales</taxon>
        <taxon>Sulfolobaceae</taxon>
        <taxon>Saccharolobus</taxon>
    </lineage>
</organism>
<gene>
    <name evidence="2" type="ORF">SSOP1_1881</name>
</gene>
<reference evidence="3" key="1">
    <citation type="submission" date="2016-04" db="EMBL/GenBank/DDBJ databases">
        <authorList>
            <person name="Shah S.A."/>
            <person name="Garrett R.A."/>
        </authorList>
    </citation>
    <scope>NUCLEOTIDE SEQUENCE [LARGE SCALE GENOMIC DNA]</scope>
    <source>
        <strain evidence="3">ATCC 35091 / DSM 1616 / JCM 8930 / NBRC 15331 / P1</strain>
    </source>
</reference>
<name>A0A0E3GVI6_SACSO</name>
<sequence length="68" mass="7323">MLPGEGQEAALPGENQEEVRGKVDQEERGLALRAQGSGHDLRLPLREVHHGEASQLLGQEVQVTAQGD</sequence>
<accession>A0A0E3GVI6</accession>